<dbReference type="GO" id="GO:0061630">
    <property type="term" value="F:ubiquitin protein ligase activity"/>
    <property type="evidence" value="ECO:0007669"/>
    <property type="project" value="UniProtKB-EC"/>
</dbReference>
<evidence type="ECO:0000313" key="17">
    <source>
        <dbReference type="EMBL" id="OQR77409.1"/>
    </source>
</evidence>
<evidence type="ECO:0000313" key="18">
    <source>
        <dbReference type="Proteomes" id="UP000192247"/>
    </source>
</evidence>
<feature type="transmembrane region" description="Helical" evidence="15">
    <location>
        <begin position="245"/>
        <end position="266"/>
    </location>
</feature>
<keyword evidence="4" id="KW-0808">Transferase</keyword>
<dbReference type="Gene3D" id="3.30.40.10">
    <property type="entry name" value="Zinc/RING finger domain, C3HC4 (zinc finger)"/>
    <property type="match status" value="1"/>
</dbReference>
<keyword evidence="6" id="KW-0479">Metal-binding</keyword>
<evidence type="ECO:0000256" key="10">
    <source>
        <dbReference type="ARBA" id="ARBA00022833"/>
    </source>
</evidence>
<dbReference type="CDD" id="cd16649">
    <property type="entry name" value="mRING-HC-C3HC5_CGRF1-like"/>
    <property type="match status" value="1"/>
</dbReference>
<evidence type="ECO:0000256" key="12">
    <source>
        <dbReference type="ARBA" id="ARBA00023128"/>
    </source>
</evidence>
<evidence type="ECO:0000256" key="15">
    <source>
        <dbReference type="SAM" id="Phobius"/>
    </source>
</evidence>
<dbReference type="AlphaFoldDB" id="A0A1V9XV99"/>
<proteinExistence type="predicted"/>
<name>A0A1V9XV99_9ACAR</name>
<dbReference type="Pfam" id="PF12483">
    <property type="entry name" value="GIDE"/>
    <property type="match status" value="1"/>
</dbReference>
<dbReference type="PANTHER" id="PTHR12183">
    <property type="entry name" value="MITOCHONDRIAL UBIQUITIN LIGASE ACTIVATOR OF NFKB 1"/>
    <property type="match status" value="1"/>
</dbReference>
<dbReference type="InterPro" id="IPR013083">
    <property type="entry name" value="Znf_RING/FYVE/PHD"/>
</dbReference>
<comment type="caution">
    <text evidence="17">The sequence shown here is derived from an EMBL/GenBank/DDBJ whole genome shotgun (WGS) entry which is preliminary data.</text>
</comment>
<evidence type="ECO:0000256" key="9">
    <source>
        <dbReference type="ARBA" id="ARBA00022787"/>
    </source>
</evidence>
<organism evidence="17 18">
    <name type="scientific">Tropilaelaps mercedesae</name>
    <dbReference type="NCBI Taxonomy" id="418985"/>
    <lineage>
        <taxon>Eukaryota</taxon>
        <taxon>Metazoa</taxon>
        <taxon>Ecdysozoa</taxon>
        <taxon>Arthropoda</taxon>
        <taxon>Chelicerata</taxon>
        <taxon>Arachnida</taxon>
        <taxon>Acari</taxon>
        <taxon>Parasitiformes</taxon>
        <taxon>Mesostigmata</taxon>
        <taxon>Gamasina</taxon>
        <taxon>Dermanyssoidea</taxon>
        <taxon>Laelapidae</taxon>
        <taxon>Tropilaelaps</taxon>
    </lineage>
</organism>
<evidence type="ECO:0000256" key="8">
    <source>
        <dbReference type="ARBA" id="ARBA00022786"/>
    </source>
</evidence>
<sequence>MGIWADIAENFLTADTVCFVINAATLGILQRVYNSKYNNYEAVKTARQLEISERLSTTLLDDYPNGTCAHAVIRGAIKATGTPLRSRLAQGQQGVVQRVMVIEHKMKWNPISRFWTHQERVIQDRMDCTQFVLTSLSTKNSRASVEVPNPMESACLPLKVVHDEFTPSKEGFGRSFFGWLEGEQPQGIQEQEYLLQEGTIVTGFGTLVTDGTGSVALVAPKDAQLMLTTETHAKLTEQLSRECRWVRYGCIFFGITCTALASYMAYRIYNNYRRRKQHRTDSMRRDELRRNRRREARNAHGVDSLSGTPQCVVCLTNTVEVLLLECGHLCLCTDCCDQLSDNLCPICRSMIIRQVAAYLP</sequence>
<keyword evidence="11 15" id="KW-1133">Transmembrane helix</keyword>
<keyword evidence="5 15" id="KW-0812">Transmembrane</keyword>
<evidence type="ECO:0000256" key="6">
    <source>
        <dbReference type="ARBA" id="ARBA00022723"/>
    </source>
</evidence>
<evidence type="ECO:0000256" key="5">
    <source>
        <dbReference type="ARBA" id="ARBA00022692"/>
    </source>
</evidence>
<dbReference type="InterPro" id="IPR051652">
    <property type="entry name" value="MDM2_MDM4_MUL1"/>
</dbReference>
<keyword evidence="18" id="KW-1185">Reference proteome</keyword>
<dbReference type="EC" id="2.3.2.27" evidence="3"/>
<keyword evidence="7 14" id="KW-0863">Zinc-finger</keyword>
<feature type="domain" description="RING-type" evidence="16">
    <location>
        <begin position="311"/>
        <end position="348"/>
    </location>
</feature>
<evidence type="ECO:0000256" key="3">
    <source>
        <dbReference type="ARBA" id="ARBA00012483"/>
    </source>
</evidence>
<comment type="subcellular location">
    <subcellularLocation>
        <location evidence="2">Mitochondrion outer membrane</location>
        <topology evidence="2">Multi-pass membrane protein</topology>
    </subcellularLocation>
</comment>
<keyword evidence="9" id="KW-1000">Mitochondrion outer membrane</keyword>
<dbReference type="GO" id="GO:0016567">
    <property type="term" value="P:protein ubiquitination"/>
    <property type="evidence" value="ECO:0007669"/>
    <property type="project" value="InterPro"/>
</dbReference>
<evidence type="ECO:0000259" key="16">
    <source>
        <dbReference type="PROSITE" id="PS50089"/>
    </source>
</evidence>
<keyword evidence="8" id="KW-0833">Ubl conjugation pathway</keyword>
<dbReference type="FunCoup" id="A0A1V9XV99">
    <property type="interactions" value="1021"/>
</dbReference>
<gene>
    <name evidence="17" type="ORF">BIW11_07119</name>
</gene>
<keyword evidence="10" id="KW-0862">Zinc</keyword>
<evidence type="ECO:0000256" key="1">
    <source>
        <dbReference type="ARBA" id="ARBA00000900"/>
    </source>
</evidence>
<dbReference type="STRING" id="418985.A0A1V9XV99"/>
<dbReference type="GO" id="GO:0005741">
    <property type="term" value="C:mitochondrial outer membrane"/>
    <property type="evidence" value="ECO:0007669"/>
    <property type="project" value="UniProtKB-SubCell"/>
</dbReference>
<evidence type="ECO:0000256" key="11">
    <source>
        <dbReference type="ARBA" id="ARBA00022989"/>
    </source>
</evidence>
<dbReference type="SUPFAM" id="SSF57850">
    <property type="entry name" value="RING/U-box"/>
    <property type="match status" value="1"/>
</dbReference>
<dbReference type="OrthoDB" id="66726at2759"/>
<dbReference type="GO" id="GO:0016874">
    <property type="term" value="F:ligase activity"/>
    <property type="evidence" value="ECO:0007669"/>
    <property type="project" value="UniProtKB-KW"/>
</dbReference>
<dbReference type="GO" id="GO:0008270">
    <property type="term" value="F:zinc ion binding"/>
    <property type="evidence" value="ECO:0007669"/>
    <property type="project" value="UniProtKB-KW"/>
</dbReference>
<dbReference type="Proteomes" id="UP000192247">
    <property type="component" value="Unassembled WGS sequence"/>
</dbReference>
<comment type="catalytic activity">
    <reaction evidence="1">
        <text>S-ubiquitinyl-[E2 ubiquitin-conjugating enzyme]-L-cysteine + [acceptor protein]-L-lysine = [E2 ubiquitin-conjugating enzyme]-L-cysteine + N(6)-ubiquitinyl-[acceptor protein]-L-lysine.</text>
        <dbReference type="EC" id="2.3.2.27"/>
    </reaction>
</comment>
<evidence type="ECO:0000256" key="2">
    <source>
        <dbReference type="ARBA" id="ARBA00004374"/>
    </source>
</evidence>
<reference evidence="17 18" key="1">
    <citation type="journal article" date="2017" name="Gigascience">
        <title>Draft genome of the honey bee ectoparasitic mite, Tropilaelaps mercedesae, is shaped by the parasitic life history.</title>
        <authorList>
            <person name="Dong X."/>
            <person name="Armstrong S.D."/>
            <person name="Xia D."/>
            <person name="Makepeace B.L."/>
            <person name="Darby A.C."/>
            <person name="Kadowaki T."/>
        </authorList>
    </citation>
    <scope>NUCLEOTIDE SEQUENCE [LARGE SCALE GENOMIC DNA]</scope>
    <source>
        <strain evidence="17">Wuxi-XJTLU</strain>
    </source>
</reference>
<dbReference type="InterPro" id="IPR001841">
    <property type="entry name" value="Znf_RING"/>
</dbReference>
<evidence type="ECO:0000256" key="14">
    <source>
        <dbReference type="PROSITE-ProRule" id="PRU00175"/>
    </source>
</evidence>
<dbReference type="Pfam" id="PF13920">
    <property type="entry name" value="zf-C3HC4_3"/>
    <property type="match status" value="1"/>
</dbReference>
<keyword evidence="17" id="KW-0436">Ligase</keyword>
<dbReference type="InParanoid" id="A0A1V9XV99"/>
<evidence type="ECO:0000256" key="13">
    <source>
        <dbReference type="ARBA" id="ARBA00023136"/>
    </source>
</evidence>
<dbReference type="EMBL" id="MNPL01003577">
    <property type="protein sequence ID" value="OQR77409.1"/>
    <property type="molecule type" value="Genomic_DNA"/>
</dbReference>
<keyword evidence="13 15" id="KW-0472">Membrane</keyword>
<dbReference type="PROSITE" id="PS50089">
    <property type="entry name" value="ZF_RING_2"/>
    <property type="match status" value="1"/>
</dbReference>
<dbReference type="SMART" id="SM00184">
    <property type="entry name" value="RING"/>
    <property type="match status" value="1"/>
</dbReference>
<protein>
    <recommendedName>
        <fullName evidence="3">RING-type E3 ubiquitin transferase</fullName>
        <ecNumber evidence="3">2.3.2.27</ecNumber>
    </recommendedName>
</protein>
<evidence type="ECO:0000256" key="4">
    <source>
        <dbReference type="ARBA" id="ARBA00022679"/>
    </source>
</evidence>
<accession>A0A1V9XV99</accession>
<dbReference type="PANTHER" id="PTHR12183:SF32">
    <property type="entry name" value="MITOCHONDRIAL E3 UBIQUITIN PROTEIN LIGASE 1"/>
    <property type="match status" value="1"/>
</dbReference>
<keyword evidence="12" id="KW-0496">Mitochondrion</keyword>
<dbReference type="InterPro" id="IPR022170">
    <property type="entry name" value="MUL1-like"/>
</dbReference>
<evidence type="ECO:0000256" key="7">
    <source>
        <dbReference type="ARBA" id="ARBA00022771"/>
    </source>
</evidence>